<name>A0A0Q0C542_PSESX</name>
<reference evidence="1 2" key="1">
    <citation type="submission" date="2015-09" db="EMBL/GenBank/DDBJ databases">
        <title>Genome announcement of multiple Pseudomonas syringae strains.</title>
        <authorList>
            <person name="Thakur S."/>
            <person name="Wang P.W."/>
            <person name="Gong Y."/>
            <person name="Weir B.S."/>
            <person name="Guttman D.S."/>
        </authorList>
    </citation>
    <scope>NUCLEOTIDE SEQUENCE [LARGE SCALE GENOMIC DNA]</scope>
    <source>
        <strain evidence="1 2">ICMP16929</strain>
    </source>
</reference>
<evidence type="ECO:0000313" key="2">
    <source>
        <dbReference type="Proteomes" id="UP000050384"/>
    </source>
</evidence>
<organism evidence="1 2">
    <name type="scientific">Pseudomonas syringae pv. spinaceae</name>
    <dbReference type="NCBI Taxonomy" id="264459"/>
    <lineage>
        <taxon>Bacteria</taxon>
        <taxon>Pseudomonadati</taxon>
        <taxon>Pseudomonadota</taxon>
        <taxon>Gammaproteobacteria</taxon>
        <taxon>Pseudomonadales</taxon>
        <taxon>Pseudomonadaceae</taxon>
        <taxon>Pseudomonas</taxon>
        <taxon>Pseudomonas syringae</taxon>
    </lineage>
</organism>
<dbReference type="PATRIC" id="fig|264459.3.peg.318"/>
<dbReference type="Proteomes" id="UP000050384">
    <property type="component" value="Unassembled WGS sequence"/>
</dbReference>
<dbReference type="EMBL" id="LJRI01000978">
    <property type="protein sequence ID" value="KPY80906.1"/>
    <property type="molecule type" value="Genomic_DNA"/>
</dbReference>
<protein>
    <submittedName>
        <fullName evidence="1">Uncharacterized protein</fullName>
    </submittedName>
</protein>
<gene>
    <name evidence="1" type="ORF">ALO94_00192</name>
</gene>
<comment type="caution">
    <text evidence="1">The sequence shown here is derived from an EMBL/GenBank/DDBJ whole genome shotgun (WGS) entry which is preliminary data.</text>
</comment>
<evidence type="ECO:0000313" key="1">
    <source>
        <dbReference type="EMBL" id="KPY80906.1"/>
    </source>
</evidence>
<accession>A0A0Q0C542</accession>
<sequence length="80" mass="9289">MSRILQHLNTPAREAELQLRLWITSCSKRIIYMATRLHMKDAVMLSETLAEEKGADETLTAIADRLFVRHNLIVRTRLVK</sequence>
<dbReference type="AlphaFoldDB" id="A0A0Q0C542"/>
<proteinExistence type="predicted"/>